<keyword evidence="2" id="KW-1185">Reference proteome</keyword>
<protein>
    <submittedName>
        <fullName evidence="1">Uncharacterized protein</fullName>
    </submittedName>
</protein>
<gene>
    <name evidence="1" type="ORF">MILVUS5_LOCUS21197</name>
</gene>
<comment type="caution">
    <text evidence="1">The sequence shown here is derived from an EMBL/GenBank/DDBJ whole genome shotgun (WGS) entry which is preliminary data.</text>
</comment>
<evidence type="ECO:0000313" key="1">
    <source>
        <dbReference type="EMBL" id="CAJ2653943.1"/>
    </source>
</evidence>
<proteinExistence type="predicted"/>
<accession>A0ACB0KDT7</accession>
<dbReference type="EMBL" id="CASHSV030000206">
    <property type="protein sequence ID" value="CAJ2653943.1"/>
    <property type="molecule type" value="Genomic_DNA"/>
</dbReference>
<evidence type="ECO:0000313" key="2">
    <source>
        <dbReference type="Proteomes" id="UP001177021"/>
    </source>
</evidence>
<dbReference type="Proteomes" id="UP001177021">
    <property type="component" value="Unassembled WGS sequence"/>
</dbReference>
<sequence length="764" mass="85281">MQDELTQFRRSDVWDLVPRPNGANVIGTKWVFKNKSDENGVVTRNKARLVAQGYTQVEGLDFDETFAPVARLESIRLLLGIACIFKFKLYQMDVKSAFLNGYLHEEVYVEQPKGFVDPANSDHVYKLKKALYGLKQAPRAWYERLTNFLVSQGYRKGGHDKTLFVKEQEEKLMIAQIYVDDIVFGGMSEKMVQHFVQQMQSEFEMSLVGELTYFLGLQVKQMEDTIFVSQNKYAKNMIKKFGMDTAAHKRTPAATHLKLTKDENGIDVDQSLYRSMIGSLLYLTASRPDITFAVGVCARYQAKPKMSHLVQVKRILKYIKGTSDYGILYSQTKNSTLIGYCDADWAGSADDRKSTSGGCFFLGDNLISWFSKKQNCVSLSTAEAEYIAAGSSCSQLMWMKQMLKEYNVDQDVMTLYCDNLSAINISKSPVQHSRTKHIDIRHHFIRDLVEENCVELKHIVVHASKPKAQSNDAEKQGKGKTVEKKGTSEVGDDISLSTAKIAKSSKGSSKRKRRDYKSRIPLSMSDLVFDSNVNTSEKTSETNEGESQNPKSVSKVVETIISTTGNPSQEKLGSEAEKRDLNSMPVETEMEDTPTEVETETAKKSPTIAEMVAEKSTPVVTEEVVMQDVETSLNENEDAETVEKEPVKVAAEKDVETTVTTSETSDEETEIADEGVSADEEETQSEESNQSIPTDEQEVEADKPAEAEKEKDVVDVDDYVTTKTAERSTGGITKRLRSCTGKAVPTATKTPTPRVKTKGVGPTN</sequence>
<reference evidence="1" key="1">
    <citation type="submission" date="2023-10" db="EMBL/GenBank/DDBJ databases">
        <authorList>
            <person name="Rodriguez Cubillos JULIANA M."/>
            <person name="De Vega J."/>
        </authorList>
    </citation>
    <scope>NUCLEOTIDE SEQUENCE</scope>
</reference>
<name>A0ACB0KDT7_TRIPR</name>
<organism evidence="1 2">
    <name type="scientific">Trifolium pratense</name>
    <name type="common">Red clover</name>
    <dbReference type="NCBI Taxonomy" id="57577"/>
    <lineage>
        <taxon>Eukaryota</taxon>
        <taxon>Viridiplantae</taxon>
        <taxon>Streptophyta</taxon>
        <taxon>Embryophyta</taxon>
        <taxon>Tracheophyta</taxon>
        <taxon>Spermatophyta</taxon>
        <taxon>Magnoliopsida</taxon>
        <taxon>eudicotyledons</taxon>
        <taxon>Gunneridae</taxon>
        <taxon>Pentapetalae</taxon>
        <taxon>rosids</taxon>
        <taxon>fabids</taxon>
        <taxon>Fabales</taxon>
        <taxon>Fabaceae</taxon>
        <taxon>Papilionoideae</taxon>
        <taxon>50 kb inversion clade</taxon>
        <taxon>NPAAA clade</taxon>
        <taxon>Hologalegina</taxon>
        <taxon>IRL clade</taxon>
        <taxon>Trifolieae</taxon>
        <taxon>Trifolium</taxon>
    </lineage>
</organism>